<name>A0A5E4U4P5_9BURK</name>
<evidence type="ECO:0000259" key="4">
    <source>
        <dbReference type="Pfam" id="PF13458"/>
    </source>
</evidence>
<dbReference type="PANTHER" id="PTHR30483:SF37">
    <property type="entry name" value="ABC TRANSPORTER SUBSTRATE-BINDING PROTEIN"/>
    <property type="match status" value="1"/>
</dbReference>
<dbReference type="InterPro" id="IPR028082">
    <property type="entry name" value="Peripla_BP_I"/>
</dbReference>
<protein>
    <submittedName>
        <fullName evidence="5">ABC transporter substrate-binding protein</fullName>
    </submittedName>
</protein>
<keyword evidence="2 3" id="KW-0732">Signal</keyword>
<dbReference type="CDD" id="cd06330">
    <property type="entry name" value="PBP1_As_SBP-like"/>
    <property type="match status" value="1"/>
</dbReference>
<sequence length="436" mass="48269">MPRSRVACLAAIALSTIMCTAHAQSSKPTEIKIGISTFLSGPPSVFGVPSKIAADMYIEELNAAGGIGGAKIVPTYIDEGVGTDKFLTEYRRVVQEENAKVMIAANSSGNCNALAPVAEDLKVVDLMWDCGAQKILEERRYRYTVRPQSNTIQDFTGAVVYLLRHHPNFKTVAVVNQDYAQGREAWDVFLTVLKTLKPDVKVVAELFPRFGATDYSTEISRLQALRPDVVFSAAWGGDLDTFVRQASQRGLMKNSQFVLPLAESSLERVGALLPDGVIVGARGDHYFLNPEFQNDPKLKAFILKYRQKMGAYPIYPVFHMIQALDATKAAYEKAMKANGGKWPTSDQVADALHKFTFQSMASTVTIREDGQGLEDELYGVTRKVKGYPFPIIDKIEIYPGAMINNPVGKPAMEWLKTVKPEMLHDSRIKTFPSFEQ</sequence>
<dbReference type="PANTHER" id="PTHR30483">
    <property type="entry name" value="LEUCINE-SPECIFIC-BINDING PROTEIN"/>
    <property type="match status" value="1"/>
</dbReference>
<reference evidence="5 6" key="1">
    <citation type="submission" date="2019-08" db="EMBL/GenBank/DDBJ databases">
        <authorList>
            <person name="Peeters C."/>
        </authorList>
    </citation>
    <scope>NUCLEOTIDE SEQUENCE [LARGE SCALE GENOMIC DNA]</scope>
    <source>
        <strain evidence="5 6">LMG 31012</strain>
    </source>
</reference>
<proteinExistence type="inferred from homology"/>
<feature type="chain" id="PRO_5022906782" evidence="3">
    <location>
        <begin position="24"/>
        <end position="436"/>
    </location>
</feature>
<dbReference type="EMBL" id="CABPSH010000003">
    <property type="protein sequence ID" value="VVD95080.1"/>
    <property type="molecule type" value="Genomic_DNA"/>
</dbReference>
<dbReference type="Proteomes" id="UP000400981">
    <property type="component" value="Unassembled WGS sequence"/>
</dbReference>
<feature type="domain" description="Leucine-binding protein" evidence="4">
    <location>
        <begin position="30"/>
        <end position="372"/>
    </location>
</feature>
<evidence type="ECO:0000256" key="2">
    <source>
        <dbReference type="ARBA" id="ARBA00022729"/>
    </source>
</evidence>
<dbReference type="SUPFAM" id="SSF53822">
    <property type="entry name" value="Periplasmic binding protein-like I"/>
    <property type="match status" value="1"/>
</dbReference>
<dbReference type="InterPro" id="IPR028081">
    <property type="entry name" value="Leu-bd"/>
</dbReference>
<dbReference type="Gene3D" id="3.40.50.2300">
    <property type="match status" value="2"/>
</dbReference>
<feature type="signal peptide" evidence="3">
    <location>
        <begin position="1"/>
        <end position="23"/>
    </location>
</feature>
<evidence type="ECO:0000313" key="6">
    <source>
        <dbReference type="Proteomes" id="UP000400981"/>
    </source>
</evidence>
<keyword evidence="6" id="KW-1185">Reference proteome</keyword>
<dbReference type="RefSeq" id="WP_174978175.1">
    <property type="nucleotide sequence ID" value="NZ_CABPSH010000003.1"/>
</dbReference>
<dbReference type="Pfam" id="PF13458">
    <property type="entry name" value="Peripla_BP_6"/>
    <property type="match status" value="1"/>
</dbReference>
<evidence type="ECO:0000256" key="1">
    <source>
        <dbReference type="ARBA" id="ARBA00010062"/>
    </source>
</evidence>
<gene>
    <name evidence="5" type="ORF">PEP31012_01807</name>
</gene>
<evidence type="ECO:0000313" key="5">
    <source>
        <dbReference type="EMBL" id="VVD95080.1"/>
    </source>
</evidence>
<accession>A0A5E4U4P5</accession>
<comment type="similarity">
    <text evidence="1">Belongs to the leucine-binding protein family.</text>
</comment>
<dbReference type="InterPro" id="IPR051010">
    <property type="entry name" value="BCAA_transport"/>
</dbReference>
<evidence type="ECO:0000256" key="3">
    <source>
        <dbReference type="SAM" id="SignalP"/>
    </source>
</evidence>
<dbReference type="AlphaFoldDB" id="A0A5E4U4P5"/>
<organism evidence="5 6">
    <name type="scientific">Pandoraea eparura</name>
    <dbReference type="NCBI Taxonomy" id="2508291"/>
    <lineage>
        <taxon>Bacteria</taxon>
        <taxon>Pseudomonadati</taxon>
        <taxon>Pseudomonadota</taxon>
        <taxon>Betaproteobacteria</taxon>
        <taxon>Burkholderiales</taxon>
        <taxon>Burkholderiaceae</taxon>
        <taxon>Pandoraea</taxon>
    </lineage>
</organism>